<dbReference type="Proteomes" id="UP000037751">
    <property type="component" value="Unassembled WGS sequence"/>
</dbReference>
<dbReference type="STRING" id="77020.A0A0M9VPE4"/>
<keyword evidence="7" id="KW-0812">Transmembrane</keyword>
<evidence type="ECO:0000256" key="6">
    <source>
        <dbReference type="ARBA" id="ARBA00022679"/>
    </source>
</evidence>
<dbReference type="PANTHER" id="PTHR21528">
    <property type="entry name" value="DEHYDRODOLICHYL DIPHOSPHATE SYNTHASE COMPLEX SUBUNIT NUS1"/>
    <property type="match status" value="1"/>
</dbReference>
<evidence type="ECO:0000256" key="9">
    <source>
        <dbReference type="ARBA" id="ARBA00022842"/>
    </source>
</evidence>
<dbReference type="OrthoDB" id="3057168at2759"/>
<evidence type="ECO:0000256" key="12">
    <source>
        <dbReference type="ARBA" id="ARBA00047353"/>
    </source>
</evidence>
<keyword evidence="6" id="KW-0808">Transferase</keyword>
<dbReference type="VEuPathDB" id="FungiDB:Malapachy_3748"/>
<evidence type="ECO:0000256" key="1">
    <source>
        <dbReference type="ARBA" id="ARBA00001946"/>
    </source>
</evidence>
<evidence type="ECO:0000256" key="8">
    <source>
        <dbReference type="ARBA" id="ARBA00022824"/>
    </source>
</evidence>
<dbReference type="GO" id="GO:0045547">
    <property type="term" value="F:ditrans,polycis-polyprenyl diphosphate synthase [(2E,6E)-farnesyl diphosphate specific] activity"/>
    <property type="evidence" value="ECO:0007669"/>
    <property type="project" value="UniProtKB-EC"/>
</dbReference>
<dbReference type="InterPro" id="IPR038887">
    <property type="entry name" value="Nus1/NgBR"/>
</dbReference>
<comment type="subcellular location">
    <subcellularLocation>
        <location evidence="2">Endoplasmic reticulum membrane</location>
    </subcellularLocation>
</comment>
<organism evidence="14 15">
    <name type="scientific">Malassezia pachydermatis</name>
    <dbReference type="NCBI Taxonomy" id="77020"/>
    <lineage>
        <taxon>Eukaryota</taxon>
        <taxon>Fungi</taxon>
        <taxon>Dikarya</taxon>
        <taxon>Basidiomycota</taxon>
        <taxon>Ustilaginomycotina</taxon>
        <taxon>Malasseziomycetes</taxon>
        <taxon>Malasseziales</taxon>
        <taxon>Malasseziaceae</taxon>
        <taxon>Malassezia</taxon>
    </lineage>
</organism>
<evidence type="ECO:0000256" key="7">
    <source>
        <dbReference type="ARBA" id="ARBA00022692"/>
    </source>
</evidence>
<comment type="caution">
    <text evidence="14">The sequence shown here is derived from an EMBL/GenBank/DDBJ whole genome shotgun (WGS) entry which is preliminary data.</text>
</comment>
<evidence type="ECO:0000256" key="3">
    <source>
        <dbReference type="ARBA" id="ARBA00004922"/>
    </source>
</evidence>
<dbReference type="RefSeq" id="XP_017991994.1">
    <property type="nucleotide sequence ID" value="XM_018138207.1"/>
</dbReference>
<dbReference type="EC" id="2.5.1.87" evidence="5"/>
<evidence type="ECO:0000256" key="4">
    <source>
        <dbReference type="ARBA" id="ARBA00005432"/>
    </source>
</evidence>
<evidence type="ECO:0000256" key="11">
    <source>
        <dbReference type="ARBA" id="ARBA00023136"/>
    </source>
</evidence>
<comment type="similarity">
    <text evidence="4">Belongs to the UPP synthase family.</text>
</comment>
<evidence type="ECO:0000256" key="2">
    <source>
        <dbReference type="ARBA" id="ARBA00004586"/>
    </source>
</evidence>
<feature type="signal peptide" evidence="13">
    <location>
        <begin position="1"/>
        <end position="18"/>
    </location>
</feature>
<keyword evidence="9" id="KW-0460">Magnesium</keyword>
<dbReference type="PANTHER" id="PTHR21528:SF0">
    <property type="entry name" value="DEHYDRODOLICHYL DIPHOSPHATE SYNTHASE COMPLEX SUBUNIT NUS1"/>
    <property type="match status" value="1"/>
</dbReference>
<gene>
    <name evidence="14" type="ORF">Malapachy_3748</name>
</gene>
<evidence type="ECO:0000313" key="14">
    <source>
        <dbReference type="EMBL" id="KOS14362.1"/>
    </source>
</evidence>
<comment type="catalytic activity">
    <reaction evidence="12">
        <text>n isopentenyl diphosphate + (2E,6E)-farnesyl diphosphate = a di-trans,poly-cis-polyprenyl diphosphate + n diphosphate</text>
        <dbReference type="Rhea" id="RHEA:53008"/>
        <dbReference type="Rhea" id="RHEA-COMP:19494"/>
        <dbReference type="ChEBI" id="CHEBI:33019"/>
        <dbReference type="ChEBI" id="CHEBI:128769"/>
        <dbReference type="ChEBI" id="CHEBI:136960"/>
        <dbReference type="ChEBI" id="CHEBI:175763"/>
        <dbReference type="EC" id="2.5.1.87"/>
    </reaction>
</comment>
<keyword evidence="11" id="KW-0472">Membrane</keyword>
<comment type="pathway">
    <text evidence="3">Protein modification; protein glycosylation.</text>
</comment>
<evidence type="ECO:0000256" key="10">
    <source>
        <dbReference type="ARBA" id="ARBA00022989"/>
    </source>
</evidence>
<keyword evidence="15" id="KW-1185">Reference proteome</keyword>
<proteinExistence type="inferred from homology"/>
<reference evidence="14 15" key="1">
    <citation type="submission" date="2015-07" db="EMBL/GenBank/DDBJ databases">
        <title>Draft Genome Sequence of Malassezia furfur CBS1878 and Malassezia pachydermatis CBS1879.</title>
        <authorList>
            <person name="Triana S."/>
            <person name="Ohm R."/>
            <person name="Gonzalez A."/>
            <person name="DeCock H."/>
            <person name="Restrepo S."/>
            <person name="Celis A."/>
        </authorList>
    </citation>
    <scope>NUCLEOTIDE SEQUENCE [LARGE SCALE GENOMIC DNA]</scope>
    <source>
        <strain evidence="14 15">CBS 1879</strain>
    </source>
</reference>
<feature type="chain" id="PRO_5005839183" description="ditrans,polycis-polyprenyl diphosphate synthase [(2E,6E)-farnesyldiphosphate specific]" evidence="13">
    <location>
        <begin position="19"/>
        <end position="265"/>
    </location>
</feature>
<accession>A0A0M9VPE4</accession>
<evidence type="ECO:0000256" key="5">
    <source>
        <dbReference type="ARBA" id="ARBA00012596"/>
    </source>
</evidence>
<dbReference type="AlphaFoldDB" id="A0A0M9VPE4"/>
<protein>
    <recommendedName>
        <fullName evidence="5">ditrans,polycis-polyprenyl diphosphate synthase [(2E,6E)-farnesyldiphosphate specific]</fullName>
        <ecNumber evidence="5">2.5.1.87</ecNumber>
    </recommendedName>
</protein>
<name>A0A0M9VPE4_9BASI</name>
<evidence type="ECO:0000256" key="13">
    <source>
        <dbReference type="SAM" id="SignalP"/>
    </source>
</evidence>
<dbReference type="GeneID" id="28730083"/>
<dbReference type="SUPFAM" id="SSF64005">
    <property type="entry name" value="Undecaprenyl diphosphate synthase"/>
    <property type="match status" value="1"/>
</dbReference>
<comment type="cofactor">
    <cofactor evidence="1">
        <name>Mg(2+)</name>
        <dbReference type="ChEBI" id="CHEBI:18420"/>
    </cofactor>
</comment>
<dbReference type="GO" id="GO:0005789">
    <property type="term" value="C:endoplasmic reticulum membrane"/>
    <property type="evidence" value="ECO:0007669"/>
    <property type="project" value="UniProtKB-SubCell"/>
</dbReference>
<dbReference type="GO" id="GO:1904423">
    <property type="term" value="C:dehydrodolichyl diphosphate synthase complex"/>
    <property type="evidence" value="ECO:0007669"/>
    <property type="project" value="InterPro"/>
</dbReference>
<dbReference type="UniPathway" id="UPA00378"/>
<keyword evidence="13" id="KW-0732">Signal</keyword>
<keyword evidence="8" id="KW-0256">Endoplasmic reticulum</keyword>
<dbReference type="InterPro" id="IPR036424">
    <property type="entry name" value="UPP_synth-like_sf"/>
</dbReference>
<dbReference type="EMBL" id="LGAV01000004">
    <property type="protein sequence ID" value="KOS14362.1"/>
    <property type="molecule type" value="Genomic_DNA"/>
</dbReference>
<keyword evidence="14" id="KW-0675">Receptor</keyword>
<evidence type="ECO:0000313" key="15">
    <source>
        <dbReference type="Proteomes" id="UP000037751"/>
    </source>
</evidence>
<sequence>MAAVLYAVLFCLLHTVYGLCKYICTLVQTAPYRIRCLNDVLPSLDRYRKPTHLAVVFVWETHQTALGASPTHMRQQVHKAMLDVYRLVEWCAAAGIAELSVYDEQGLLREAAQALSPSASPALMDVHMGLDTQGQYPPPFAYSPSPSALCDKALHQPHVRVNVLSARDDKPALVQAVNTLPTIPITSSHISSALHHAGAMATEPDVLMVCDPCIRPPELHGFPCWCLRLTTIGSLPSWAHTREWMPTHFLDTLRLYTMAEQRHGA</sequence>
<keyword evidence="10" id="KW-1133">Transmembrane helix</keyword>